<feature type="region of interest" description="Disordered" evidence="1">
    <location>
        <begin position="24"/>
        <end position="75"/>
    </location>
</feature>
<evidence type="ECO:0008006" key="4">
    <source>
        <dbReference type="Google" id="ProtNLM"/>
    </source>
</evidence>
<keyword evidence="3" id="KW-1185">Reference proteome</keyword>
<feature type="compositionally biased region" description="Basic and acidic residues" evidence="1">
    <location>
        <begin position="59"/>
        <end position="75"/>
    </location>
</feature>
<name>A0AAN0JV16_AMPQE</name>
<reference evidence="3" key="1">
    <citation type="journal article" date="2010" name="Nature">
        <title>The Amphimedon queenslandica genome and the evolution of animal complexity.</title>
        <authorList>
            <person name="Srivastava M."/>
            <person name="Simakov O."/>
            <person name="Chapman J."/>
            <person name="Fahey B."/>
            <person name="Gauthier M.E."/>
            <person name="Mitros T."/>
            <person name="Richards G.S."/>
            <person name="Conaco C."/>
            <person name="Dacre M."/>
            <person name="Hellsten U."/>
            <person name="Larroux C."/>
            <person name="Putnam N.H."/>
            <person name="Stanke M."/>
            <person name="Adamska M."/>
            <person name="Darling A."/>
            <person name="Degnan S.M."/>
            <person name="Oakley T.H."/>
            <person name="Plachetzki D.C."/>
            <person name="Zhai Y."/>
            <person name="Adamski M."/>
            <person name="Calcino A."/>
            <person name="Cummins S.F."/>
            <person name="Goodstein D.M."/>
            <person name="Harris C."/>
            <person name="Jackson D.J."/>
            <person name="Leys S.P."/>
            <person name="Shu S."/>
            <person name="Woodcroft B.J."/>
            <person name="Vervoort M."/>
            <person name="Kosik K.S."/>
            <person name="Manning G."/>
            <person name="Degnan B.M."/>
            <person name="Rokhsar D.S."/>
        </authorList>
    </citation>
    <scope>NUCLEOTIDE SEQUENCE [LARGE SCALE GENOMIC DNA]</scope>
</reference>
<dbReference type="Proteomes" id="UP000007879">
    <property type="component" value="Unassembled WGS sequence"/>
</dbReference>
<accession>A0AAN0JV16</accession>
<organism evidence="2 3">
    <name type="scientific">Amphimedon queenslandica</name>
    <name type="common">Sponge</name>
    <dbReference type="NCBI Taxonomy" id="400682"/>
    <lineage>
        <taxon>Eukaryota</taxon>
        <taxon>Metazoa</taxon>
        <taxon>Porifera</taxon>
        <taxon>Demospongiae</taxon>
        <taxon>Heteroscleromorpha</taxon>
        <taxon>Haplosclerida</taxon>
        <taxon>Niphatidae</taxon>
        <taxon>Amphimedon</taxon>
    </lineage>
</organism>
<evidence type="ECO:0000313" key="3">
    <source>
        <dbReference type="Proteomes" id="UP000007879"/>
    </source>
</evidence>
<protein>
    <recommendedName>
        <fullName evidence="4">V-SNARE coiled-coil homology domain-containing protein</fullName>
    </recommendedName>
</protein>
<evidence type="ECO:0000313" key="2">
    <source>
        <dbReference type="EnsemblMetazoa" id="XP_019860750.1"/>
    </source>
</evidence>
<evidence type="ECO:0000256" key="1">
    <source>
        <dbReference type="SAM" id="MobiDB-lite"/>
    </source>
</evidence>
<dbReference type="SUPFAM" id="SSF58038">
    <property type="entry name" value="SNARE fusion complex"/>
    <property type="match status" value="1"/>
</dbReference>
<proteinExistence type="predicted"/>
<sequence length="101" mass="11016">MFVVGVEAAGKAWKSVATRHDLLAVKEKERETKGKRGGKGGGGASSTDGSGNAFTQARQKLDKRGEDLSRIEEQTEKLATDADDFASVAERLAEKYRKKRF</sequence>
<dbReference type="CDD" id="cd15873">
    <property type="entry name" value="R-SNARE_STXBP5_6"/>
    <property type="match status" value="1"/>
</dbReference>
<dbReference type="EnsemblMetazoa" id="XM_020005191.1">
    <property type="protein sequence ID" value="XP_019860750.1"/>
    <property type="gene ID" value="LOC109589069"/>
</dbReference>
<dbReference type="Gene3D" id="1.20.5.110">
    <property type="match status" value="1"/>
</dbReference>
<reference evidence="2" key="2">
    <citation type="submission" date="2024-06" db="UniProtKB">
        <authorList>
            <consortium name="EnsemblMetazoa"/>
        </authorList>
    </citation>
    <scope>IDENTIFICATION</scope>
</reference>
<dbReference type="GeneID" id="109589069"/>
<feature type="compositionally biased region" description="Basic and acidic residues" evidence="1">
    <location>
        <begin position="24"/>
        <end position="34"/>
    </location>
</feature>
<dbReference type="AlphaFoldDB" id="A0AAN0JV16"/>
<dbReference type="RefSeq" id="XP_019860750.1">
    <property type="nucleotide sequence ID" value="XM_020005191.1"/>
</dbReference>
<dbReference type="KEGG" id="aqu:109589069"/>